<dbReference type="AlphaFoldDB" id="A0A1J5QV85"/>
<name>A0A1J5QV85_9ZZZZ</name>
<gene>
    <name evidence="1" type="ORF">GALL_344290</name>
</gene>
<accession>A0A1J5QV85</accession>
<comment type="caution">
    <text evidence="1">The sequence shown here is derived from an EMBL/GenBank/DDBJ whole genome shotgun (WGS) entry which is preliminary data.</text>
</comment>
<proteinExistence type="predicted"/>
<reference evidence="1" key="1">
    <citation type="submission" date="2016-10" db="EMBL/GenBank/DDBJ databases">
        <title>Sequence of Gallionella enrichment culture.</title>
        <authorList>
            <person name="Poehlein A."/>
            <person name="Muehling M."/>
            <person name="Daniel R."/>
        </authorList>
    </citation>
    <scope>NUCLEOTIDE SEQUENCE</scope>
</reference>
<organism evidence="1">
    <name type="scientific">mine drainage metagenome</name>
    <dbReference type="NCBI Taxonomy" id="410659"/>
    <lineage>
        <taxon>unclassified sequences</taxon>
        <taxon>metagenomes</taxon>
        <taxon>ecological metagenomes</taxon>
    </lineage>
</organism>
<sequence>MQVIEIPSGSRFISAWELGRRIGALLHPTPDTPPLLVTLQKKIAEAEPGHYRIEELSDADVQYLRATWKGIDIPDALNMTREQWALCKAAFQSAPDRPVWDLVAGFRDYASEARSEQFRIANKHVHAMNALIGSGSMRAYDADLAPVQKVDGWGSQIPVDDAREYLANLGIELREQEPAVRRTVASILEWADQSTEHQAAEALAAGYRPPEGPYRRTLPIGKRFFTISECALETARALHPEQPDDPSSAKVKSFYLHEVSRPQQGFYPNDEQAQELNHIWNSAGLPRPTFPMERYTFDAYALALSRSARGSEWGLGADLTSRETHASTLRATTRKAHEEMLRQAVASGTVVLLHPGTLTTLGAAAAGENALIRAADVVKFAASMPVPIELVVPLVEAELQPAARVAAPAEQHAAALLGSVLLSEPMASVDDGVAPGPAPAEQVPSEGIEAVAEPLTREQIARAFGGAWKSPAEWTRYLSKGLPEWLAPAIAVRAQPRAKAGHRWNPVKFAELLRDKKSVLDVTLNRAFRTKDELASWRIAWEQAQSAFHEFGG</sequence>
<evidence type="ECO:0000313" key="1">
    <source>
        <dbReference type="EMBL" id="OIQ83767.1"/>
    </source>
</evidence>
<dbReference type="EMBL" id="MLJW01000674">
    <property type="protein sequence ID" value="OIQ83767.1"/>
    <property type="molecule type" value="Genomic_DNA"/>
</dbReference>
<protein>
    <submittedName>
        <fullName evidence="1">Uncharacterized protein</fullName>
    </submittedName>
</protein>